<dbReference type="InterPro" id="IPR024671">
    <property type="entry name" value="Atg22-like"/>
</dbReference>
<dbReference type="EMBL" id="HBGY01026950">
    <property type="protein sequence ID" value="CAD9601089.1"/>
    <property type="molecule type" value="Transcribed_RNA"/>
</dbReference>
<dbReference type="PANTHER" id="PTHR23519:SF1">
    <property type="entry name" value="AUTOPHAGY-RELATED PROTEIN 22"/>
    <property type="match status" value="1"/>
</dbReference>
<protein>
    <recommendedName>
        <fullName evidence="10">Major facilitator superfamily (MFS) profile domain-containing protein</fullName>
    </recommendedName>
</protein>
<feature type="transmembrane region" description="Helical" evidence="8">
    <location>
        <begin position="317"/>
        <end position="338"/>
    </location>
</feature>
<keyword evidence="5 8" id="KW-1133">Transmembrane helix</keyword>
<evidence type="ECO:0000256" key="5">
    <source>
        <dbReference type="ARBA" id="ARBA00022989"/>
    </source>
</evidence>
<comment type="similarity">
    <text evidence="2">Belongs to the ATG22 family.</text>
</comment>
<evidence type="ECO:0000256" key="1">
    <source>
        <dbReference type="ARBA" id="ARBA00004127"/>
    </source>
</evidence>
<feature type="transmembrane region" description="Helical" evidence="8">
    <location>
        <begin position="255"/>
        <end position="273"/>
    </location>
</feature>
<evidence type="ECO:0008006" key="10">
    <source>
        <dbReference type="Google" id="ProtNLM"/>
    </source>
</evidence>
<gene>
    <name evidence="9" type="ORF">LDAN0321_LOCUS16710</name>
</gene>
<evidence type="ECO:0000256" key="4">
    <source>
        <dbReference type="ARBA" id="ARBA00022692"/>
    </source>
</evidence>
<name>A0A7S2PI31_9STRA</name>
<dbReference type="GO" id="GO:0012505">
    <property type="term" value="C:endomembrane system"/>
    <property type="evidence" value="ECO:0007669"/>
    <property type="project" value="UniProtKB-SubCell"/>
</dbReference>
<feature type="transmembrane region" description="Helical" evidence="8">
    <location>
        <begin position="383"/>
        <end position="399"/>
    </location>
</feature>
<dbReference type="PANTHER" id="PTHR23519">
    <property type="entry name" value="AUTOPHAGY-RELATED PROTEIN 22"/>
    <property type="match status" value="1"/>
</dbReference>
<feature type="transmembrane region" description="Helical" evidence="8">
    <location>
        <begin position="443"/>
        <end position="462"/>
    </location>
</feature>
<evidence type="ECO:0000313" key="9">
    <source>
        <dbReference type="EMBL" id="CAD9601089.1"/>
    </source>
</evidence>
<accession>A0A7S2PI31</accession>
<comment type="subcellular location">
    <subcellularLocation>
        <location evidence="1">Endomembrane system</location>
        <topology evidence="1">Multi-pass membrane protein</topology>
    </subcellularLocation>
</comment>
<evidence type="ECO:0000256" key="7">
    <source>
        <dbReference type="SAM" id="MobiDB-lite"/>
    </source>
</evidence>
<evidence type="ECO:0000256" key="6">
    <source>
        <dbReference type="ARBA" id="ARBA00023136"/>
    </source>
</evidence>
<evidence type="ECO:0000256" key="3">
    <source>
        <dbReference type="ARBA" id="ARBA00022448"/>
    </source>
</evidence>
<dbReference type="Pfam" id="PF11700">
    <property type="entry name" value="ATG22"/>
    <property type="match status" value="1"/>
</dbReference>
<keyword evidence="3" id="KW-0813">Transport</keyword>
<evidence type="ECO:0000256" key="2">
    <source>
        <dbReference type="ARBA" id="ARBA00006978"/>
    </source>
</evidence>
<dbReference type="InterPro" id="IPR036259">
    <property type="entry name" value="MFS_trans_sf"/>
</dbReference>
<sequence>MSDNSGRLLFPRSANDNDHFEEEGESNDNNDNSSFLGRSRVSFCQNDVEVELARQMSAKVNYYFREKMPEATGFNLFVAGQASLTTSFIYFSTALLSLAERTAGCEDDDDDDECDSKVWGLMKPSSLVIAISTFVSLGSSLMLPIIGAVIDHTSYRKNVGEVTAYMIIALNAVGIAISDATFPYMVAVFILNGYLFAIHSCVANAYLPDLKLNNPEMSRYSSYFNVISYICMLLFLTVVFTFQRGLDLCDVKTSRVAQIVTVPSLIIFWIYPWRYLFTSRPQLQSIPEGRSLRSTGFISAGEMAVLIHTEFPDLRDFIISLMFSSAGVGAILAISTTFMKEQLGMSTMRIAATFFIATFSAGPGALASKYVNERFGPLRSYRLYNVIFAITTLLAVGLLKSEEMWFMIYPFSAIWGFFFGFKGPVDITIYTTIMPHGHESEMMGIKALCVGALTWAPTLLITLMNEYSGVEMNYGLALLSLLFFIAVLVSLRIESYKEAMKHAKNYDREHHRTGIHTDSRSGSLDSFTILNTATRNVQENQQTVDDSSLLIEGTT</sequence>
<dbReference type="AlphaFoldDB" id="A0A7S2PI31"/>
<dbReference type="InterPro" id="IPR050495">
    <property type="entry name" value="ATG22/LtaA_families"/>
</dbReference>
<reference evidence="9" key="1">
    <citation type="submission" date="2021-01" db="EMBL/GenBank/DDBJ databases">
        <authorList>
            <person name="Corre E."/>
            <person name="Pelletier E."/>
            <person name="Niang G."/>
            <person name="Scheremetjew M."/>
            <person name="Finn R."/>
            <person name="Kale V."/>
            <person name="Holt S."/>
            <person name="Cochrane G."/>
            <person name="Meng A."/>
            <person name="Brown T."/>
            <person name="Cohen L."/>
        </authorList>
    </citation>
    <scope>NUCLEOTIDE SEQUENCE</scope>
    <source>
        <strain evidence="9">B650</strain>
    </source>
</reference>
<feature type="transmembrane region" description="Helical" evidence="8">
    <location>
        <begin position="73"/>
        <end position="91"/>
    </location>
</feature>
<feature type="region of interest" description="Disordered" evidence="7">
    <location>
        <begin position="1"/>
        <end position="33"/>
    </location>
</feature>
<feature type="transmembrane region" description="Helical" evidence="8">
    <location>
        <begin position="127"/>
        <end position="150"/>
    </location>
</feature>
<organism evidence="9">
    <name type="scientific">Leptocylindrus danicus</name>
    <dbReference type="NCBI Taxonomy" id="163516"/>
    <lineage>
        <taxon>Eukaryota</taxon>
        <taxon>Sar</taxon>
        <taxon>Stramenopiles</taxon>
        <taxon>Ochrophyta</taxon>
        <taxon>Bacillariophyta</taxon>
        <taxon>Coscinodiscophyceae</taxon>
        <taxon>Chaetocerotophycidae</taxon>
        <taxon>Leptocylindrales</taxon>
        <taxon>Leptocylindraceae</taxon>
        <taxon>Leptocylindrus</taxon>
    </lineage>
</organism>
<dbReference type="Gene3D" id="1.20.1250.20">
    <property type="entry name" value="MFS general substrate transporter like domains"/>
    <property type="match status" value="2"/>
</dbReference>
<keyword evidence="6 8" id="KW-0472">Membrane</keyword>
<feature type="transmembrane region" description="Helical" evidence="8">
    <location>
        <begin position="405"/>
        <end position="422"/>
    </location>
</feature>
<feature type="compositionally biased region" description="Acidic residues" evidence="7">
    <location>
        <begin position="19"/>
        <end position="28"/>
    </location>
</feature>
<proteinExistence type="inferred from homology"/>
<keyword evidence="4 8" id="KW-0812">Transmembrane</keyword>
<dbReference type="SUPFAM" id="SSF103473">
    <property type="entry name" value="MFS general substrate transporter"/>
    <property type="match status" value="1"/>
</dbReference>
<evidence type="ECO:0000256" key="8">
    <source>
        <dbReference type="SAM" id="Phobius"/>
    </source>
</evidence>
<feature type="transmembrane region" description="Helical" evidence="8">
    <location>
        <begin position="223"/>
        <end position="243"/>
    </location>
</feature>
<feature type="transmembrane region" description="Helical" evidence="8">
    <location>
        <begin position="474"/>
        <end position="493"/>
    </location>
</feature>
<feature type="transmembrane region" description="Helical" evidence="8">
    <location>
        <begin position="184"/>
        <end position="207"/>
    </location>
</feature>
<feature type="transmembrane region" description="Helical" evidence="8">
    <location>
        <begin position="162"/>
        <end position="178"/>
    </location>
</feature>
<feature type="transmembrane region" description="Helical" evidence="8">
    <location>
        <begin position="350"/>
        <end position="371"/>
    </location>
</feature>